<comment type="similarity">
    <text evidence="4">Belongs to the CsrA/RsmA family.</text>
</comment>
<evidence type="ECO:0000256" key="2">
    <source>
        <dbReference type="ARBA" id="ARBA00022845"/>
    </source>
</evidence>
<dbReference type="EMBL" id="JBHTJZ010000002">
    <property type="protein sequence ID" value="MFD0957916.1"/>
    <property type="molecule type" value="Genomic_DNA"/>
</dbReference>
<dbReference type="InterPro" id="IPR003751">
    <property type="entry name" value="CsrA"/>
</dbReference>
<reference evidence="6" key="1">
    <citation type="journal article" date="2019" name="Int. J. Syst. Evol. Microbiol.">
        <title>The Global Catalogue of Microorganisms (GCM) 10K type strain sequencing project: providing services to taxonomists for standard genome sequencing and annotation.</title>
        <authorList>
            <consortium name="The Broad Institute Genomics Platform"/>
            <consortium name="The Broad Institute Genome Sequencing Center for Infectious Disease"/>
            <person name="Wu L."/>
            <person name="Ma J."/>
        </authorList>
    </citation>
    <scope>NUCLEOTIDE SEQUENCE [LARGE SCALE GENOMIC DNA]</scope>
    <source>
        <strain evidence="6">CCUG 59129</strain>
    </source>
</reference>
<keyword evidence="1 4" id="KW-0963">Cytoplasm</keyword>
<accession>A0ABW3HK74</accession>
<protein>
    <recommendedName>
        <fullName evidence="4">Translational regulator CsrA</fullName>
    </recommendedName>
</protein>
<dbReference type="Gene3D" id="2.60.40.4380">
    <property type="entry name" value="Translational regulator CsrA"/>
    <property type="match status" value="1"/>
</dbReference>
<keyword evidence="4" id="KW-1005">Bacterial flagellum biogenesis</keyword>
<organism evidence="5 6">
    <name type="scientific">Paenibacillus chungangensis</name>
    <dbReference type="NCBI Taxonomy" id="696535"/>
    <lineage>
        <taxon>Bacteria</taxon>
        <taxon>Bacillati</taxon>
        <taxon>Bacillota</taxon>
        <taxon>Bacilli</taxon>
        <taxon>Bacillales</taxon>
        <taxon>Paenibacillaceae</taxon>
        <taxon>Paenibacillus</taxon>
    </lineage>
</organism>
<dbReference type="SUPFAM" id="SSF117130">
    <property type="entry name" value="CsrA-like"/>
    <property type="match status" value="1"/>
</dbReference>
<dbReference type="NCBIfam" id="TIGR00202">
    <property type="entry name" value="csrA"/>
    <property type="match status" value="1"/>
</dbReference>
<dbReference type="RefSeq" id="WP_377561525.1">
    <property type="nucleotide sequence ID" value="NZ_JBHTJZ010000002.1"/>
</dbReference>
<proteinExistence type="inferred from homology"/>
<dbReference type="InterPro" id="IPR036107">
    <property type="entry name" value="CsrA_sf"/>
</dbReference>
<gene>
    <name evidence="4 5" type="primary">csrA</name>
    <name evidence="5" type="ORF">ACFQ2I_00720</name>
</gene>
<dbReference type="Pfam" id="PF02599">
    <property type="entry name" value="CsrA"/>
    <property type="match status" value="1"/>
</dbReference>
<keyword evidence="3 4" id="KW-0694">RNA-binding</keyword>
<comment type="subunit">
    <text evidence="4">Homodimer; the beta-strands of each monomer intercalate to form a hydrophobic core, while the alpha-helices form wings that extend away from the core.</text>
</comment>
<dbReference type="PANTHER" id="PTHR34984:SF1">
    <property type="entry name" value="CARBON STORAGE REGULATOR"/>
    <property type="match status" value="1"/>
</dbReference>
<dbReference type="HAMAP" id="MF_00167">
    <property type="entry name" value="CsrA"/>
    <property type="match status" value="1"/>
</dbReference>
<dbReference type="NCBIfam" id="NF002469">
    <property type="entry name" value="PRK01712.1"/>
    <property type="match status" value="1"/>
</dbReference>
<evidence type="ECO:0000256" key="1">
    <source>
        <dbReference type="ARBA" id="ARBA00022490"/>
    </source>
</evidence>
<keyword evidence="6" id="KW-1185">Reference proteome</keyword>
<sequence>MLVLSRKRGESILIGDGVEVTILEVTGDGVKIGITAPSDVGILRKELYVSVEEMNIKAKQHNISALELKNQLGKMKK</sequence>
<comment type="subcellular location">
    <subcellularLocation>
        <location evidence="4">Cytoplasm</location>
    </subcellularLocation>
</comment>
<comment type="function">
    <text evidence="4">A translational regulator that binds mRNA to regulate translation initiation and/or mRNA stability. Usually binds in the 5'-UTR at or near the Shine-Dalgarno sequence preventing ribosome-binding, thus repressing translation. Its main target seems to be the major flagellin gene, while its function is anatagonized by FliW.</text>
</comment>
<evidence type="ECO:0000313" key="5">
    <source>
        <dbReference type="EMBL" id="MFD0957916.1"/>
    </source>
</evidence>
<keyword evidence="4" id="KW-0678">Repressor</keyword>
<evidence type="ECO:0000256" key="4">
    <source>
        <dbReference type="HAMAP-Rule" id="MF_00167"/>
    </source>
</evidence>
<keyword evidence="2 4" id="KW-0810">Translation regulation</keyword>
<dbReference type="Proteomes" id="UP001596989">
    <property type="component" value="Unassembled WGS sequence"/>
</dbReference>
<evidence type="ECO:0000313" key="6">
    <source>
        <dbReference type="Proteomes" id="UP001596989"/>
    </source>
</evidence>
<comment type="caution">
    <text evidence="5">The sequence shown here is derived from an EMBL/GenBank/DDBJ whole genome shotgun (WGS) entry which is preliminary data.</text>
</comment>
<evidence type="ECO:0000256" key="3">
    <source>
        <dbReference type="ARBA" id="ARBA00022884"/>
    </source>
</evidence>
<name>A0ABW3HK74_9BACL</name>
<dbReference type="PANTHER" id="PTHR34984">
    <property type="entry name" value="CARBON STORAGE REGULATOR"/>
    <property type="match status" value="1"/>
</dbReference>